<feature type="domain" description="Kinesin motor" evidence="9">
    <location>
        <begin position="171"/>
        <end position="516"/>
    </location>
</feature>
<gene>
    <name evidence="10" type="ORF">BRETT_001986</name>
</gene>
<dbReference type="GeneID" id="64573910"/>
<dbReference type="GO" id="GO:0008017">
    <property type="term" value="F:microtubule binding"/>
    <property type="evidence" value="ECO:0007669"/>
    <property type="project" value="InterPro"/>
</dbReference>
<evidence type="ECO:0000256" key="5">
    <source>
        <dbReference type="ARBA" id="ARBA00023175"/>
    </source>
</evidence>
<dbReference type="OrthoDB" id="3176171at2759"/>
<feature type="compositionally biased region" description="Low complexity" evidence="8">
    <location>
        <begin position="34"/>
        <end position="56"/>
    </location>
</feature>
<name>A0A871RFQ8_DEKBR</name>
<reference evidence="10" key="2">
    <citation type="journal article" name="BMC Genomics">
        <title>New genome assemblies reveal patterns of domestication and adaptation across Brettanomyces (Dekkera) species.</title>
        <authorList>
            <person name="Roach M.J."/>
            <person name="Borneman A.R."/>
        </authorList>
    </citation>
    <scope>NUCLEOTIDE SEQUENCE</scope>
    <source>
        <strain evidence="10">UCD 2041</strain>
    </source>
</reference>
<evidence type="ECO:0000259" key="9">
    <source>
        <dbReference type="PROSITE" id="PS50067"/>
    </source>
</evidence>
<keyword evidence="2 6" id="KW-0547">Nucleotide-binding</keyword>
<evidence type="ECO:0000256" key="7">
    <source>
        <dbReference type="RuleBase" id="RU000394"/>
    </source>
</evidence>
<evidence type="ECO:0000256" key="3">
    <source>
        <dbReference type="ARBA" id="ARBA00022840"/>
    </source>
</evidence>
<evidence type="ECO:0000313" key="10">
    <source>
        <dbReference type="EMBL" id="QOU21822.1"/>
    </source>
</evidence>
<sequence length="750" mass="83171">MDGGDLYNKEAQTPVRRNKHASRISSGIYHPVRPASVLSMSSPPPSNLSRLRPRSSMADIGKRYGSISRFTVPRTPSRLSSRSVAKSSLRGQPQSTIRSVSGSTASLIASPSFKTPRFERRLSSSLSNSSSCESSSQGDSGTTSTDSPSGGAGSSGSSFGTKRSTNIYTGHISVSVRPRPLNEKDGPNSWIINPEASCVYNKEVGEFFYDHVFEPTVSNTAVYLQTVQPIVKKCLQGFNGTVFAYGMTGSGKTYSMQGVRGQTGVISLCVHEIFEYFHSTTRRGALNKVSCSYLEIYNEKLYDLLDPEGTFQLERQSTSVLRRRPATSMANPSSRKRHISSSKSELRICDDPTFGIKVVGLTEVEAPDADSLLRIIRSGDSMRRTGGTNYNARSSRSHAIVIIHLSTQNAPGMPKTASTLCLCDLAGSEKASSKLERRTEGSYINKSLLALGTVISKLSKGSSSHIPYRDSKLTRILQPSLSGSSLISILCTIHLSSQTFPETVNTLRFASRAKNIAYRVHRTEHSENKYDEKYVETLIKENEKLTKEIHTLKEKKSTKGHIWPDAISSTGIVSRKYDERTAELVAENKMLSEQLEHQKRLNEESQMEHVVDNNESLQELVRVQVHYDVTDESYNKAITNLDNFGKHCMTKMEEMKSYIMHLEQKLRDLELKDALKEIKTGPSAAEITALDNVEEITELKRMLKSKDMVIKALKTANSMREIFDSSDSNDENKALTSDYLKPIDNIVKSV</sequence>
<dbReference type="SUPFAM" id="SSF52540">
    <property type="entry name" value="P-loop containing nucleoside triphosphate hydrolases"/>
    <property type="match status" value="1"/>
</dbReference>
<feature type="binding site" evidence="6">
    <location>
        <begin position="246"/>
        <end position="253"/>
    </location>
    <ligand>
        <name>ATP</name>
        <dbReference type="ChEBI" id="CHEBI:30616"/>
    </ligand>
</feature>
<dbReference type="Pfam" id="PF00225">
    <property type="entry name" value="Kinesin"/>
    <property type="match status" value="1"/>
</dbReference>
<reference evidence="10" key="1">
    <citation type="submission" date="2020-10" db="EMBL/GenBank/DDBJ databases">
        <authorList>
            <person name="Palmer J.M."/>
        </authorList>
    </citation>
    <scope>NUCLEOTIDE SEQUENCE</scope>
    <source>
        <strain evidence="10">UCD 2041</strain>
    </source>
</reference>
<evidence type="ECO:0000256" key="4">
    <source>
        <dbReference type="ARBA" id="ARBA00023054"/>
    </source>
</evidence>
<keyword evidence="3 6" id="KW-0067">ATP-binding</keyword>
<feature type="region of interest" description="Disordered" evidence="8">
    <location>
        <begin position="124"/>
        <end position="162"/>
    </location>
</feature>
<dbReference type="InterPro" id="IPR036961">
    <property type="entry name" value="Kinesin_motor_dom_sf"/>
</dbReference>
<keyword evidence="5 6" id="KW-0505">Motor protein</keyword>
<dbReference type="SMART" id="SM00129">
    <property type="entry name" value="KISc"/>
    <property type="match status" value="1"/>
</dbReference>
<dbReference type="Proteomes" id="UP000663131">
    <property type="component" value="Chromosome 9"/>
</dbReference>
<accession>A0A871RFQ8</accession>
<dbReference type="PROSITE" id="PS50067">
    <property type="entry name" value="KINESIN_MOTOR_2"/>
    <property type="match status" value="1"/>
</dbReference>
<keyword evidence="1 7" id="KW-0493">Microtubule</keyword>
<feature type="region of interest" description="Disordered" evidence="8">
    <location>
        <begin position="1"/>
        <end position="105"/>
    </location>
</feature>
<dbReference type="InterPro" id="IPR027417">
    <property type="entry name" value="P-loop_NTPase"/>
</dbReference>
<dbReference type="KEGG" id="bbrx:BRETT_001986"/>
<feature type="compositionally biased region" description="Low complexity" evidence="8">
    <location>
        <begin position="124"/>
        <end position="161"/>
    </location>
</feature>
<evidence type="ECO:0000313" key="11">
    <source>
        <dbReference type="Proteomes" id="UP000663131"/>
    </source>
</evidence>
<dbReference type="GO" id="GO:0005874">
    <property type="term" value="C:microtubule"/>
    <property type="evidence" value="ECO:0007669"/>
    <property type="project" value="UniProtKB-KW"/>
</dbReference>
<evidence type="ECO:0000256" key="6">
    <source>
        <dbReference type="PROSITE-ProRule" id="PRU00283"/>
    </source>
</evidence>
<dbReference type="PROSITE" id="PS00411">
    <property type="entry name" value="KINESIN_MOTOR_1"/>
    <property type="match status" value="1"/>
</dbReference>
<keyword evidence="4" id="KW-0175">Coiled coil</keyword>
<dbReference type="GO" id="GO:0005524">
    <property type="term" value="F:ATP binding"/>
    <property type="evidence" value="ECO:0007669"/>
    <property type="project" value="UniProtKB-UniRule"/>
</dbReference>
<dbReference type="AlphaFoldDB" id="A0A871RFQ8"/>
<organism evidence="10 11">
    <name type="scientific">Dekkera bruxellensis</name>
    <name type="common">Brettanomyces custersii</name>
    <dbReference type="NCBI Taxonomy" id="5007"/>
    <lineage>
        <taxon>Eukaryota</taxon>
        <taxon>Fungi</taxon>
        <taxon>Dikarya</taxon>
        <taxon>Ascomycota</taxon>
        <taxon>Saccharomycotina</taxon>
        <taxon>Pichiomycetes</taxon>
        <taxon>Pichiales</taxon>
        <taxon>Pichiaceae</taxon>
        <taxon>Brettanomyces</taxon>
    </lineage>
</organism>
<proteinExistence type="inferred from homology"/>
<dbReference type="GO" id="GO:0003777">
    <property type="term" value="F:microtubule motor activity"/>
    <property type="evidence" value="ECO:0007669"/>
    <property type="project" value="InterPro"/>
</dbReference>
<evidence type="ECO:0000256" key="2">
    <source>
        <dbReference type="ARBA" id="ARBA00022741"/>
    </source>
</evidence>
<dbReference type="InterPro" id="IPR027640">
    <property type="entry name" value="Kinesin-like_fam"/>
</dbReference>
<dbReference type="PANTHER" id="PTHR47968">
    <property type="entry name" value="CENTROMERE PROTEIN E"/>
    <property type="match status" value="1"/>
</dbReference>
<comment type="similarity">
    <text evidence="6 7">Belongs to the TRAFAC class myosin-kinesin ATPase superfamily. Kinesin family.</text>
</comment>
<dbReference type="EMBL" id="CP063137">
    <property type="protein sequence ID" value="QOU21822.1"/>
    <property type="molecule type" value="Genomic_DNA"/>
</dbReference>
<evidence type="ECO:0000256" key="8">
    <source>
        <dbReference type="SAM" id="MobiDB-lite"/>
    </source>
</evidence>
<feature type="compositionally biased region" description="Polar residues" evidence="8">
    <location>
        <begin position="91"/>
        <end position="105"/>
    </location>
</feature>
<dbReference type="Gene3D" id="3.40.850.10">
    <property type="entry name" value="Kinesin motor domain"/>
    <property type="match status" value="1"/>
</dbReference>
<dbReference type="GO" id="GO:0007018">
    <property type="term" value="P:microtubule-based movement"/>
    <property type="evidence" value="ECO:0007669"/>
    <property type="project" value="InterPro"/>
</dbReference>
<feature type="region of interest" description="Disordered" evidence="8">
    <location>
        <begin position="322"/>
        <end position="342"/>
    </location>
</feature>
<dbReference type="PANTHER" id="PTHR47968:SF36">
    <property type="entry name" value="KINESIN HEAVY CHAIN ISOFORM X1"/>
    <property type="match status" value="1"/>
</dbReference>
<protein>
    <recommendedName>
        <fullName evidence="7">Kinesin-like protein</fullName>
    </recommendedName>
</protein>
<dbReference type="RefSeq" id="XP_041138315.1">
    <property type="nucleotide sequence ID" value="XM_041280524.1"/>
</dbReference>
<dbReference type="PRINTS" id="PR00380">
    <property type="entry name" value="KINESINHEAVY"/>
</dbReference>
<dbReference type="InterPro" id="IPR019821">
    <property type="entry name" value="Kinesin_motor_CS"/>
</dbReference>
<dbReference type="InterPro" id="IPR001752">
    <property type="entry name" value="Kinesin_motor_dom"/>
</dbReference>
<evidence type="ECO:0000256" key="1">
    <source>
        <dbReference type="ARBA" id="ARBA00022701"/>
    </source>
</evidence>
<feature type="compositionally biased region" description="Low complexity" evidence="8">
    <location>
        <begin position="77"/>
        <end position="90"/>
    </location>
</feature>